<name>A0A0V0Z2Q5_9BILA</name>
<dbReference type="AlphaFoldDB" id="A0A0V0Z2Q5"/>
<dbReference type="Proteomes" id="UP000054783">
    <property type="component" value="Unassembled WGS sequence"/>
</dbReference>
<accession>A0A0V0Z2Q5</accession>
<dbReference type="EMBL" id="JYDQ01000634">
    <property type="protein sequence ID" value="KRY06869.1"/>
    <property type="molecule type" value="Genomic_DNA"/>
</dbReference>
<evidence type="ECO:0000313" key="2">
    <source>
        <dbReference type="Proteomes" id="UP000054783"/>
    </source>
</evidence>
<organism evidence="1 2">
    <name type="scientific">Trichinella patagoniensis</name>
    <dbReference type="NCBI Taxonomy" id="990121"/>
    <lineage>
        <taxon>Eukaryota</taxon>
        <taxon>Metazoa</taxon>
        <taxon>Ecdysozoa</taxon>
        <taxon>Nematoda</taxon>
        <taxon>Enoplea</taxon>
        <taxon>Dorylaimia</taxon>
        <taxon>Trichinellida</taxon>
        <taxon>Trichinellidae</taxon>
        <taxon>Trichinella</taxon>
    </lineage>
</organism>
<protein>
    <submittedName>
        <fullName evidence="1">Uncharacterized protein</fullName>
    </submittedName>
</protein>
<gene>
    <name evidence="1" type="ORF">T12_7398</name>
</gene>
<keyword evidence="2" id="KW-1185">Reference proteome</keyword>
<sequence length="74" mass="8869">MSFLEKQETYFRHDLVQNAAQKYQPLIEHQVVISLVALMPLVDSDRIKLITYKWRTNADIKERDVHCRENLKQL</sequence>
<evidence type="ECO:0000313" key="1">
    <source>
        <dbReference type="EMBL" id="KRY06869.1"/>
    </source>
</evidence>
<reference evidence="1 2" key="1">
    <citation type="submission" date="2015-01" db="EMBL/GenBank/DDBJ databases">
        <title>Evolution of Trichinella species and genotypes.</title>
        <authorList>
            <person name="Korhonen P.K."/>
            <person name="Edoardo P."/>
            <person name="Giuseppe L.R."/>
            <person name="Gasser R.B."/>
        </authorList>
    </citation>
    <scope>NUCLEOTIDE SEQUENCE [LARGE SCALE GENOMIC DNA]</scope>
    <source>
        <strain evidence="1">ISS2496</strain>
    </source>
</reference>
<dbReference type="OrthoDB" id="5920150at2759"/>
<comment type="caution">
    <text evidence="1">The sequence shown here is derived from an EMBL/GenBank/DDBJ whole genome shotgun (WGS) entry which is preliminary data.</text>
</comment>
<proteinExistence type="predicted"/>